<proteinExistence type="predicted"/>
<dbReference type="GeneID" id="3701366"/>
<dbReference type="EnsemblBacteria" id="CAI49167">
    <property type="protein sequence ID" value="CAI49167"/>
    <property type="gene ID" value="NP_2152A"/>
</dbReference>
<dbReference type="RefSeq" id="WP_011322795.1">
    <property type="nucleotide sequence ID" value="NC_007426.1"/>
</dbReference>
<reference evidence="1 2" key="1">
    <citation type="journal article" date="2005" name="Genome Res.">
        <title>Living with two extremes: conclusions from the genome sequence of Natronomonas pharaonis.</title>
        <authorList>
            <person name="Falb M."/>
            <person name="Pfeiffer F."/>
            <person name="Palm P."/>
            <person name="Rodewald K."/>
            <person name="Hickmann V."/>
            <person name="Tittor J."/>
            <person name="Oesterhelt D."/>
        </authorList>
    </citation>
    <scope>NUCLEOTIDE SEQUENCE [LARGE SCALE GENOMIC DNA]</scope>
    <source>
        <strain evidence="2">ATCC 35678 / DSM 2160 / CIP 103997 / JCM 8858 / NBRC 14720 / NCIMB 2260 / Gabara</strain>
    </source>
</reference>
<protein>
    <recommendedName>
        <fullName evidence="3">Flagella cluster protein</fullName>
    </recommendedName>
</protein>
<dbReference type="STRING" id="348780.NP_2152A"/>
<dbReference type="KEGG" id="nph:NP_2152A"/>
<evidence type="ECO:0008006" key="3">
    <source>
        <dbReference type="Google" id="ProtNLM"/>
    </source>
</evidence>
<dbReference type="OrthoDB" id="191000at2157"/>
<evidence type="ECO:0000313" key="2">
    <source>
        <dbReference type="Proteomes" id="UP000002698"/>
    </source>
</evidence>
<keyword evidence="2" id="KW-1185">Reference proteome</keyword>
<evidence type="ECO:0000313" key="1">
    <source>
        <dbReference type="EMBL" id="CAI49167.1"/>
    </source>
</evidence>
<dbReference type="InterPro" id="IPR055809">
    <property type="entry name" value="DUF7385"/>
</dbReference>
<dbReference type="HOGENOM" id="CLU_2629569_0_0_2"/>
<gene>
    <name evidence="1" type="ordered locus">NP_2152A</name>
</gene>
<sequence>MTDNGFDIHANRHRLKQLKDSGDTKLFENRDDVECPACGEPFSRLFSTKQRATSFPKNDGARFCLVRDGEFVHLFRH</sequence>
<accession>A0A1U7EVT7</accession>
<organism evidence="1 2">
    <name type="scientific">Natronomonas pharaonis (strain ATCC 35678 / DSM 2160 / CIP 103997 / JCM 8858 / NBRC 14720 / NCIMB 2260 / Gabara)</name>
    <name type="common">Halobacterium pharaonis</name>
    <dbReference type="NCBI Taxonomy" id="348780"/>
    <lineage>
        <taxon>Archaea</taxon>
        <taxon>Methanobacteriati</taxon>
        <taxon>Methanobacteriota</taxon>
        <taxon>Stenosarchaea group</taxon>
        <taxon>Halobacteria</taxon>
        <taxon>Halobacteriales</taxon>
        <taxon>Natronomonadaceae</taxon>
        <taxon>Natronomonas</taxon>
    </lineage>
</organism>
<dbReference type="EMBL" id="CR936257">
    <property type="protein sequence ID" value="CAI49167.1"/>
    <property type="molecule type" value="Genomic_DNA"/>
</dbReference>
<dbReference type="Proteomes" id="UP000002698">
    <property type="component" value="Chromosome"/>
</dbReference>
<dbReference type="AlphaFoldDB" id="A0A1U7EVT7"/>
<name>A0A1U7EVT7_NATPD</name>
<dbReference type="Pfam" id="PF24110">
    <property type="entry name" value="DUF7385"/>
    <property type="match status" value="1"/>
</dbReference>
<dbReference type="eggNOG" id="arCOG02894">
    <property type="taxonomic scope" value="Archaea"/>
</dbReference>